<comment type="caution">
    <text evidence="1">The sequence shown here is derived from an EMBL/GenBank/DDBJ whole genome shotgun (WGS) entry which is preliminary data.</text>
</comment>
<dbReference type="RefSeq" id="WP_278011569.1">
    <property type="nucleotide sequence ID" value="NZ_CP121112.1"/>
</dbReference>
<evidence type="ECO:0008006" key="3">
    <source>
        <dbReference type="Google" id="ProtNLM"/>
    </source>
</evidence>
<keyword evidence="2" id="KW-1185">Reference proteome</keyword>
<dbReference type="EMBL" id="JBHMFE010000017">
    <property type="protein sequence ID" value="MFB9109610.1"/>
    <property type="molecule type" value="Genomic_DNA"/>
</dbReference>
<reference evidence="1 2" key="1">
    <citation type="submission" date="2024-09" db="EMBL/GenBank/DDBJ databases">
        <authorList>
            <person name="Sun Q."/>
            <person name="Mori K."/>
        </authorList>
    </citation>
    <scope>NUCLEOTIDE SEQUENCE [LARGE SCALE GENOMIC DNA]</scope>
    <source>
        <strain evidence="1 2">CECT 8365</strain>
    </source>
</reference>
<evidence type="ECO:0000313" key="2">
    <source>
        <dbReference type="Proteomes" id="UP001589562"/>
    </source>
</evidence>
<organism evidence="1 2">
    <name type="scientific">Flavobacterium gyeonganense</name>
    <dbReference type="NCBI Taxonomy" id="1310418"/>
    <lineage>
        <taxon>Bacteria</taxon>
        <taxon>Pseudomonadati</taxon>
        <taxon>Bacteroidota</taxon>
        <taxon>Flavobacteriia</taxon>
        <taxon>Flavobacteriales</taxon>
        <taxon>Flavobacteriaceae</taxon>
        <taxon>Flavobacterium</taxon>
    </lineage>
</organism>
<proteinExistence type="predicted"/>
<gene>
    <name evidence="1" type="ORF">ACFFVK_13565</name>
</gene>
<evidence type="ECO:0000313" key="1">
    <source>
        <dbReference type="EMBL" id="MFB9109610.1"/>
    </source>
</evidence>
<name>A0ABV5HED1_9FLAO</name>
<dbReference type="Proteomes" id="UP001589562">
    <property type="component" value="Unassembled WGS sequence"/>
</dbReference>
<protein>
    <recommendedName>
        <fullName evidence="3">Lipoprotein</fullName>
    </recommendedName>
</protein>
<sequence length="251" mass="29006">MSKKYFLAIITILLLNLLNSCNKDSKTNKKSPEAEVVDLKEIPEVEEPAIEVKKNLADFIPKNHVPFDTIYGDLNKDGLEDCVLIIKGTDKSKIITHEYRGKLDRNRRGIMVLLNKKGGYELAVKNYNCFSSENEDGGVYYAPELDFQIDKNKLFINYSHGRYGYWSYTFRLQNNDLELIGYDGSSNRGPIVLTEISINFLTRKKIVNQNINENTYDDDEIFEKKETKISRTKLIKLSEIEDFDELDFSSE</sequence>
<accession>A0ABV5HED1</accession>